<feature type="compositionally biased region" description="Basic and acidic residues" evidence="1">
    <location>
        <begin position="174"/>
        <end position="186"/>
    </location>
</feature>
<dbReference type="EMBL" id="PJQL01002388">
    <property type="protein sequence ID" value="RCH84350.1"/>
    <property type="molecule type" value="Genomic_DNA"/>
</dbReference>
<accession>A0A367J355</accession>
<feature type="compositionally biased region" description="Polar residues" evidence="1">
    <location>
        <begin position="10"/>
        <end position="19"/>
    </location>
</feature>
<gene>
    <name evidence="2" type="ORF">CU097_002127</name>
</gene>
<keyword evidence="3" id="KW-1185">Reference proteome</keyword>
<feature type="compositionally biased region" description="Acidic residues" evidence="1">
    <location>
        <begin position="261"/>
        <end position="277"/>
    </location>
</feature>
<organism evidence="2 3">
    <name type="scientific">Rhizopus azygosporus</name>
    <name type="common">Rhizopus microsporus var. azygosporus</name>
    <dbReference type="NCBI Taxonomy" id="86630"/>
    <lineage>
        <taxon>Eukaryota</taxon>
        <taxon>Fungi</taxon>
        <taxon>Fungi incertae sedis</taxon>
        <taxon>Mucoromycota</taxon>
        <taxon>Mucoromycotina</taxon>
        <taxon>Mucoromycetes</taxon>
        <taxon>Mucorales</taxon>
        <taxon>Mucorineae</taxon>
        <taxon>Rhizopodaceae</taxon>
        <taxon>Rhizopus</taxon>
    </lineage>
</organism>
<feature type="region of interest" description="Disordered" evidence="1">
    <location>
        <begin position="1"/>
        <end position="28"/>
    </location>
</feature>
<evidence type="ECO:0000313" key="2">
    <source>
        <dbReference type="EMBL" id="RCH84350.1"/>
    </source>
</evidence>
<feature type="region of interest" description="Disordered" evidence="1">
    <location>
        <begin position="432"/>
        <end position="464"/>
    </location>
</feature>
<proteinExistence type="predicted"/>
<reference evidence="2 3" key="1">
    <citation type="journal article" date="2018" name="G3 (Bethesda)">
        <title>Phylogenetic and Phylogenomic Definition of Rhizopus Species.</title>
        <authorList>
            <person name="Gryganskyi A.P."/>
            <person name="Golan J."/>
            <person name="Dolatabadi S."/>
            <person name="Mondo S."/>
            <person name="Robb S."/>
            <person name="Idnurm A."/>
            <person name="Muszewska A."/>
            <person name="Steczkiewicz K."/>
            <person name="Masonjones S."/>
            <person name="Liao H.L."/>
            <person name="Gajdeczka M.T."/>
            <person name="Anike F."/>
            <person name="Vuek A."/>
            <person name="Anishchenko I.M."/>
            <person name="Voigt K."/>
            <person name="de Hoog G.S."/>
            <person name="Smith M.E."/>
            <person name="Heitman J."/>
            <person name="Vilgalys R."/>
            <person name="Stajich J.E."/>
        </authorList>
    </citation>
    <scope>NUCLEOTIDE SEQUENCE [LARGE SCALE GENOMIC DNA]</scope>
    <source>
        <strain evidence="2 3">CBS 357.93</strain>
    </source>
</reference>
<dbReference type="Proteomes" id="UP000252139">
    <property type="component" value="Unassembled WGS sequence"/>
</dbReference>
<comment type="caution">
    <text evidence="2">The sequence shown here is derived from an EMBL/GenBank/DDBJ whole genome shotgun (WGS) entry which is preliminary data.</text>
</comment>
<dbReference type="OrthoDB" id="436852at2759"/>
<feature type="compositionally biased region" description="Acidic residues" evidence="1">
    <location>
        <begin position="187"/>
        <end position="203"/>
    </location>
</feature>
<evidence type="ECO:0000313" key="3">
    <source>
        <dbReference type="Proteomes" id="UP000252139"/>
    </source>
</evidence>
<feature type="compositionally biased region" description="Acidic residues" evidence="1">
    <location>
        <begin position="217"/>
        <end position="250"/>
    </location>
</feature>
<feature type="region of interest" description="Disordered" evidence="1">
    <location>
        <begin position="167"/>
        <end position="288"/>
    </location>
</feature>
<name>A0A367J355_RHIAZ</name>
<evidence type="ECO:0000256" key="1">
    <source>
        <dbReference type="SAM" id="MobiDB-lite"/>
    </source>
</evidence>
<protein>
    <submittedName>
        <fullName evidence="2">Uncharacterized protein</fullName>
    </submittedName>
</protein>
<dbReference type="AlphaFoldDB" id="A0A367J355"/>
<sequence length="516" mass="58080">MSKTVDNDNLLMSSMTNLETNKKKKSKKKKSKKYRVECYRCHVVDRYTCQKCQSKPALIILPLKKTTMPNLSSLSIQEDEEDICPVCDTDCTCGTNAAMEPAADKPKEDDVVERVGITMKKKQKKKSKKKKKHTQDTIVTNVIQRIKEGDEDEDVVVDDLDDLLDSMSPLSNQESEHEIIDEKELFTDESEPIDSDDDEDIEAAETQAIIDDMTLNTDEDSSSDSEEIMYIEDEDVDDNEDEEEEEEEDKYEARVSPWSSSDEEEDDDEFSFSDQEETSQTMENENIYDNIVSAFMHALAPNDPGGAESTGANTPIASEGEQLSAFELANALSLISSLESTKQIDILRRPSLPSSTVSAAQKHRGSQDITSEALRTLSTIISDDLSLSFDTTHASSPSTSSSSSSHIDTTSLHIQEQLFDFIKQSITPATIDNKKRHLKSDETNDQHKKRRLSQAGGAEEAQEVSMDDLVDVSQLHSDDESNDQDHPYSKDLSRWERIPIGAFRLMRSKNKLWLER</sequence>